<organism evidence="3 4">
    <name type="scientific">Alsobacter metallidurans</name>
    <dbReference type="NCBI Taxonomy" id="340221"/>
    <lineage>
        <taxon>Bacteria</taxon>
        <taxon>Pseudomonadati</taxon>
        <taxon>Pseudomonadota</taxon>
        <taxon>Alphaproteobacteria</taxon>
        <taxon>Hyphomicrobiales</taxon>
        <taxon>Alsobacteraceae</taxon>
        <taxon>Alsobacter</taxon>
    </lineage>
</organism>
<dbReference type="RefSeq" id="WP_188517117.1">
    <property type="nucleotide sequence ID" value="NZ_BMES01000001.1"/>
</dbReference>
<keyword evidence="4" id="KW-1185">Reference proteome</keyword>
<evidence type="ECO:0000313" key="3">
    <source>
        <dbReference type="EMBL" id="GGH15780.1"/>
    </source>
</evidence>
<dbReference type="EMBL" id="BMES01000001">
    <property type="protein sequence ID" value="GGH15780.1"/>
    <property type="molecule type" value="Genomic_DNA"/>
</dbReference>
<proteinExistence type="predicted"/>
<reference evidence="3" key="1">
    <citation type="journal article" date="2014" name="Int. J. Syst. Evol. Microbiol.">
        <title>Complete genome sequence of Corynebacterium casei LMG S-19264T (=DSM 44701T), isolated from a smear-ripened cheese.</title>
        <authorList>
            <consortium name="US DOE Joint Genome Institute (JGI-PGF)"/>
            <person name="Walter F."/>
            <person name="Albersmeier A."/>
            <person name="Kalinowski J."/>
            <person name="Ruckert C."/>
        </authorList>
    </citation>
    <scope>NUCLEOTIDE SEQUENCE</scope>
    <source>
        <strain evidence="3">CGMCC 1.12214</strain>
    </source>
</reference>
<evidence type="ECO:0000259" key="2">
    <source>
        <dbReference type="Pfam" id="PF02120"/>
    </source>
</evidence>
<evidence type="ECO:0000313" key="4">
    <source>
        <dbReference type="Proteomes" id="UP000603912"/>
    </source>
</evidence>
<feature type="region of interest" description="Disordered" evidence="1">
    <location>
        <begin position="268"/>
        <end position="287"/>
    </location>
</feature>
<dbReference type="AlphaFoldDB" id="A0A917MJ74"/>
<dbReference type="Proteomes" id="UP000603912">
    <property type="component" value="Unassembled WGS sequence"/>
</dbReference>
<gene>
    <name evidence="3" type="ORF">GCM10007036_15970</name>
</gene>
<feature type="region of interest" description="Disordered" evidence="1">
    <location>
        <begin position="328"/>
        <end position="371"/>
    </location>
</feature>
<dbReference type="InterPro" id="IPR021136">
    <property type="entry name" value="Flagellar_hook_control-like_C"/>
</dbReference>
<feature type="compositionally biased region" description="Low complexity" evidence="1">
    <location>
        <begin position="521"/>
        <end position="539"/>
    </location>
</feature>
<protein>
    <recommendedName>
        <fullName evidence="2">Flagellar hook-length control protein-like C-terminal domain-containing protein</fullName>
    </recommendedName>
</protein>
<feature type="domain" description="Flagellar hook-length control protein-like C-terminal" evidence="2">
    <location>
        <begin position="447"/>
        <end position="519"/>
    </location>
</feature>
<dbReference type="Pfam" id="PF02120">
    <property type="entry name" value="Flg_hook"/>
    <property type="match status" value="1"/>
</dbReference>
<evidence type="ECO:0000256" key="1">
    <source>
        <dbReference type="SAM" id="MobiDB-lite"/>
    </source>
</evidence>
<comment type="caution">
    <text evidence="3">The sequence shown here is derived from an EMBL/GenBank/DDBJ whole genome shotgun (WGS) entry which is preliminary data.</text>
</comment>
<accession>A0A917MJ74</accession>
<name>A0A917MJ74_9HYPH</name>
<sequence length="539" mass="54376">MAVGGVTPLKPALQAAAAEALALEPGAVVAARVAAITQEGLATLITALGPLQVSGAENLQVGANVRLSVLSAGQQPAVQVVLDPASSSVGARPLPPAATVERAPAPPPVLDPLPLATPATALSAALVRADATQAPASQLVSLLRNALADPIVAASLPPAARAAATALVGRALDGGAPIDPVTLQAMAQSSGLFLESRLATGRSPRVADAKSLLLTLAKALVGPVPAVDAPASIDEHTGAAVGERGFQPPRRNPVSDLDLLAAKDIAGSPKPAQGVAAPARSAAEQVDDTTSLVDTVLPLAQALRAAASPIGDARMLAQALRATLAAGGDPIPADVGETPPGSPAPPSHPRDAPPRADQPPRPSSPAMLADTPVTDAPLQRIGEQVEASIDRIRLSQAASLPLNETDSAPQQVRPPGQQGWVFDIPILLPRETANAQVRIRNEGSRGGAAGASAPLWTLEFAIDTSEGGPVHARLALGAQALGVTLWAEKPETRARLEAGADALRFSLVDAAFENPEIAVIPGAPRRPASPPGGRLDQRS</sequence>
<feature type="region of interest" description="Disordered" evidence="1">
    <location>
        <begin position="520"/>
        <end position="539"/>
    </location>
</feature>
<reference evidence="3" key="2">
    <citation type="submission" date="2020-09" db="EMBL/GenBank/DDBJ databases">
        <authorList>
            <person name="Sun Q."/>
            <person name="Zhou Y."/>
        </authorList>
    </citation>
    <scope>NUCLEOTIDE SEQUENCE</scope>
    <source>
        <strain evidence="3">CGMCC 1.12214</strain>
    </source>
</reference>